<dbReference type="PANTHER" id="PTHR44825:SF1">
    <property type="entry name" value="DNAJ HOMOLOG SUBFAMILY C MEMBER 4"/>
    <property type="match status" value="1"/>
</dbReference>
<dbReference type="SUPFAM" id="SSF46565">
    <property type="entry name" value="Chaperone J-domain"/>
    <property type="match status" value="1"/>
</dbReference>
<dbReference type="CDD" id="cd06257">
    <property type="entry name" value="DnaJ"/>
    <property type="match status" value="1"/>
</dbReference>
<dbReference type="InterPro" id="IPR001623">
    <property type="entry name" value="DnaJ_domain"/>
</dbReference>
<dbReference type="AlphaFoldDB" id="A0AA85JKL0"/>
<keyword evidence="1" id="KW-1133">Transmembrane helix</keyword>
<organism evidence="3 4">
    <name type="scientific">Trichobilharzia regenti</name>
    <name type="common">Nasal bird schistosome</name>
    <dbReference type="NCBI Taxonomy" id="157069"/>
    <lineage>
        <taxon>Eukaryota</taxon>
        <taxon>Metazoa</taxon>
        <taxon>Spiralia</taxon>
        <taxon>Lophotrochozoa</taxon>
        <taxon>Platyhelminthes</taxon>
        <taxon>Trematoda</taxon>
        <taxon>Digenea</taxon>
        <taxon>Strigeidida</taxon>
        <taxon>Schistosomatoidea</taxon>
        <taxon>Schistosomatidae</taxon>
        <taxon>Trichobilharzia</taxon>
    </lineage>
</organism>
<dbReference type="PANTHER" id="PTHR44825">
    <property type="match status" value="1"/>
</dbReference>
<reference evidence="4" key="2">
    <citation type="submission" date="2023-11" db="UniProtKB">
        <authorList>
            <consortium name="WormBaseParasite"/>
        </authorList>
    </citation>
    <scope>IDENTIFICATION</scope>
</reference>
<proteinExistence type="predicted"/>
<evidence type="ECO:0000256" key="1">
    <source>
        <dbReference type="SAM" id="Phobius"/>
    </source>
</evidence>
<evidence type="ECO:0000259" key="2">
    <source>
        <dbReference type="PROSITE" id="PS50076"/>
    </source>
</evidence>
<dbReference type="InterPro" id="IPR052763">
    <property type="entry name" value="DnaJ_C4"/>
</dbReference>
<evidence type="ECO:0000313" key="3">
    <source>
        <dbReference type="Proteomes" id="UP000050795"/>
    </source>
</evidence>
<dbReference type="PROSITE" id="PS50076">
    <property type="entry name" value="DNAJ_2"/>
    <property type="match status" value="1"/>
</dbReference>
<keyword evidence="1" id="KW-0812">Transmembrane</keyword>
<keyword evidence="1" id="KW-0472">Membrane</keyword>
<feature type="transmembrane region" description="Helical" evidence="1">
    <location>
        <begin position="132"/>
        <end position="153"/>
    </location>
</feature>
<name>A0AA85JKL0_TRIRE</name>
<dbReference type="Proteomes" id="UP000050795">
    <property type="component" value="Unassembled WGS sequence"/>
</dbReference>
<dbReference type="Gene3D" id="1.10.287.110">
    <property type="entry name" value="DnaJ domain"/>
    <property type="match status" value="1"/>
</dbReference>
<dbReference type="SMART" id="SM00271">
    <property type="entry name" value="DnaJ"/>
    <property type="match status" value="1"/>
</dbReference>
<dbReference type="WBParaSite" id="TREG1_36620.1">
    <property type="protein sequence ID" value="TREG1_36620.1"/>
    <property type="gene ID" value="TREG1_36620"/>
</dbReference>
<dbReference type="Pfam" id="PF00226">
    <property type="entry name" value="DnaJ"/>
    <property type="match status" value="1"/>
</dbReference>
<feature type="domain" description="J" evidence="2">
    <location>
        <begin position="17"/>
        <end position="79"/>
    </location>
</feature>
<protein>
    <recommendedName>
        <fullName evidence="2">J domain-containing protein</fullName>
    </recommendedName>
</protein>
<evidence type="ECO:0000313" key="4">
    <source>
        <dbReference type="WBParaSite" id="TREG1_36620.1"/>
    </source>
</evidence>
<reference evidence="3" key="1">
    <citation type="submission" date="2022-06" db="EMBL/GenBank/DDBJ databases">
        <authorList>
            <person name="Berger JAMES D."/>
            <person name="Berger JAMES D."/>
        </authorList>
    </citation>
    <scope>NUCLEOTIDE SEQUENCE [LARGE SCALE GENOMIC DNA]</scope>
</reference>
<keyword evidence="3" id="KW-1185">Reference proteome</keyword>
<dbReference type="InterPro" id="IPR036869">
    <property type="entry name" value="J_dom_sf"/>
</dbReference>
<sequence length="176" mass="21119">MIFSSMHQAYRFLSSQTYYDVLGVKKSASPSEIRSAFIELSKKYHPDKYRGDSEMFKRINEAYSVLSQEKTRRMYDATLTSSSSAKSSPYYSQPWSDYDRTTGAYEYILHRRSMDYRKRTVNNKEDLKITKLIVISSMLMAFFTYVISMYTFLRNRRYADWRFQAYFEQNMPRNHQ</sequence>
<dbReference type="PRINTS" id="PR00625">
    <property type="entry name" value="JDOMAIN"/>
</dbReference>
<accession>A0AA85JKL0</accession>